<dbReference type="InterPro" id="IPR016181">
    <property type="entry name" value="Acyl_CoA_acyltransferase"/>
</dbReference>
<dbReference type="InterPro" id="IPR000182">
    <property type="entry name" value="GNAT_dom"/>
</dbReference>
<name>A0A967EX36_9PROT</name>
<dbReference type="Gene3D" id="3.40.630.30">
    <property type="match status" value="1"/>
</dbReference>
<dbReference type="Pfam" id="PF13673">
    <property type="entry name" value="Acetyltransf_10"/>
    <property type="match status" value="1"/>
</dbReference>
<gene>
    <name evidence="2" type="ORF">HBA54_02765</name>
</gene>
<dbReference type="PANTHER" id="PTHR43451:SF1">
    <property type="entry name" value="ACETYLTRANSFERASE"/>
    <property type="match status" value="1"/>
</dbReference>
<evidence type="ECO:0000313" key="3">
    <source>
        <dbReference type="Proteomes" id="UP000761264"/>
    </source>
</evidence>
<comment type="caution">
    <text evidence="2">The sequence shown here is derived from an EMBL/GenBank/DDBJ whole genome shotgun (WGS) entry which is preliminary data.</text>
</comment>
<dbReference type="PANTHER" id="PTHR43451">
    <property type="entry name" value="ACETYLTRANSFERASE (GNAT) FAMILY PROTEIN"/>
    <property type="match status" value="1"/>
</dbReference>
<dbReference type="AlphaFoldDB" id="A0A967EX36"/>
<accession>A0A967EX36</accession>
<dbReference type="Proteomes" id="UP000761264">
    <property type="component" value="Unassembled WGS sequence"/>
</dbReference>
<organism evidence="2 3">
    <name type="scientific">Pelagibius litoralis</name>
    <dbReference type="NCBI Taxonomy" id="374515"/>
    <lineage>
        <taxon>Bacteria</taxon>
        <taxon>Pseudomonadati</taxon>
        <taxon>Pseudomonadota</taxon>
        <taxon>Alphaproteobacteria</taxon>
        <taxon>Rhodospirillales</taxon>
        <taxon>Rhodovibrionaceae</taxon>
        <taxon>Pelagibius</taxon>
    </lineage>
</organism>
<keyword evidence="3" id="KW-1185">Reference proteome</keyword>
<evidence type="ECO:0000259" key="1">
    <source>
        <dbReference type="PROSITE" id="PS51186"/>
    </source>
</evidence>
<sequence>MRPLERFFPPYKLRPGRPGDADGLLRVHQRAILILGRRVYSDAQVESWACGNTPDRYIEAMNEDGEAFEVAVARKTGVVAFCSRKDNEVRGLYVDPDWTRHGLGRLLLRRAEAAITAAGHGRVSIGASLTGLPFYEAEGYRVIRHRHWKTRGGLFIPAAEMEKAVLHNPGRKQAR</sequence>
<dbReference type="CDD" id="cd04301">
    <property type="entry name" value="NAT_SF"/>
    <property type="match status" value="1"/>
</dbReference>
<dbReference type="PROSITE" id="PS51186">
    <property type="entry name" value="GNAT"/>
    <property type="match status" value="1"/>
</dbReference>
<protein>
    <submittedName>
        <fullName evidence="2">GNAT family N-acetyltransferase</fullName>
    </submittedName>
</protein>
<dbReference type="EMBL" id="JAAQPH010000002">
    <property type="protein sequence ID" value="NIA67505.1"/>
    <property type="molecule type" value="Genomic_DNA"/>
</dbReference>
<dbReference type="RefSeq" id="WP_167221137.1">
    <property type="nucleotide sequence ID" value="NZ_JAAQPH010000002.1"/>
</dbReference>
<dbReference type="GO" id="GO:0016747">
    <property type="term" value="F:acyltransferase activity, transferring groups other than amino-acyl groups"/>
    <property type="evidence" value="ECO:0007669"/>
    <property type="project" value="InterPro"/>
</dbReference>
<feature type="domain" description="N-acetyltransferase" evidence="1">
    <location>
        <begin position="11"/>
        <end position="166"/>
    </location>
</feature>
<proteinExistence type="predicted"/>
<dbReference type="InterPro" id="IPR052564">
    <property type="entry name" value="N-acetyltrans/Recomb-assoc"/>
</dbReference>
<reference evidence="2" key="1">
    <citation type="submission" date="2020-03" db="EMBL/GenBank/DDBJ databases">
        <title>Genome of Pelagibius litoralis DSM 21314T.</title>
        <authorList>
            <person name="Wang G."/>
        </authorList>
    </citation>
    <scope>NUCLEOTIDE SEQUENCE</scope>
    <source>
        <strain evidence="2">DSM 21314</strain>
    </source>
</reference>
<dbReference type="SUPFAM" id="SSF55729">
    <property type="entry name" value="Acyl-CoA N-acyltransferases (Nat)"/>
    <property type="match status" value="1"/>
</dbReference>
<evidence type="ECO:0000313" key="2">
    <source>
        <dbReference type="EMBL" id="NIA67505.1"/>
    </source>
</evidence>